<reference evidence="5" key="1">
    <citation type="submission" date="2023-08" db="EMBL/GenBank/DDBJ databases">
        <authorList>
            <person name="Chen Y."/>
            <person name="Shah S."/>
            <person name="Dougan E. K."/>
            <person name="Thang M."/>
            <person name="Chan C."/>
        </authorList>
    </citation>
    <scope>NUCLEOTIDE SEQUENCE</scope>
</reference>
<dbReference type="EMBL" id="CAUJNA010000202">
    <property type="protein sequence ID" value="CAJ1373530.1"/>
    <property type="molecule type" value="Genomic_DNA"/>
</dbReference>
<evidence type="ECO:0000256" key="2">
    <source>
        <dbReference type="ARBA" id="ARBA00005907"/>
    </source>
</evidence>
<evidence type="ECO:0000256" key="1">
    <source>
        <dbReference type="ARBA" id="ARBA00004123"/>
    </source>
</evidence>
<evidence type="ECO:0000256" key="3">
    <source>
        <dbReference type="ARBA" id="ARBA00023242"/>
    </source>
</evidence>
<feature type="compositionally biased region" description="Basic and acidic residues" evidence="4">
    <location>
        <begin position="555"/>
        <end position="569"/>
    </location>
</feature>
<accession>A0AA36MMH8</accession>
<feature type="region of interest" description="Disordered" evidence="4">
    <location>
        <begin position="540"/>
        <end position="569"/>
    </location>
</feature>
<dbReference type="GO" id="GO:0030691">
    <property type="term" value="C:Noc2p-Noc3p complex"/>
    <property type="evidence" value="ECO:0007669"/>
    <property type="project" value="TreeGrafter"/>
</dbReference>
<evidence type="ECO:0000313" key="6">
    <source>
        <dbReference type="Proteomes" id="UP001178507"/>
    </source>
</evidence>
<dbReference type="GO" id="GO:0042273">
    <property type="term" value="P:ribosomal large subunit biogenesis"/>
    <property type="evidence" value="ECO:0007669"/>
    <property type="project" value="TreeGrafter"/>
</dbReference>
<dbReference type="InterPro" id="IPR005343">
    <property type="entry name" value="Noc2"/>
</dbReference>
<dbReference type="GO" id="GO:0005730">
    <property type="term" value="C:nucleolus"/>
    <property type="evidence" value="ECO:0007669"/>
    <property type="project" value="TreeGrafter"/>
</dbReference>
<comment type="caution">
    <text evidence="5">The sequence shown here is derived from an EMBL/GenBank/DDBJ whole genome shotgun (WGS) entry which is preliminary data.</text>
</comment>
<keyword evidence="6" id="KW-1185">Reference proteome</keyword>
<dbReference type="PANTHER" id="PTHR12687">
    <property type="entry name" value="NUCLEOLAR COMPLEX 2 AND RAD4-RELATED"/>
    <property type="match status" value="1"/>
</dbReference>
<feature type="compositionally biased region" description="Basic and acidic residues" evidence="4">
    <location>
        <begin position="787"/>
        <end position="796"/>
    </location>
</feature>
<dbReference type="GO" id="GO:0005654">
    <property type="term" value="C:nucleoplasm"/>
    <property type="evidence" value="ECO:0007669"/>
    <property type="project" value="TreeGrafter"/>
</dbReference>
<protein>
    <submittedName>
        <fullName evidence="5">Uncharacterized protein</fullName>
    </submittedName>
</protein>
<feature type="region of interest" description="Disordered" evidence="4">
    <location>
        <begin position="781"/>
        <end position="814"/>
    </location>
</feature>
<sequence>MNILEKVGDFISKRGEDLQKQISGVRVFSAYITNATDDVLQLIGQPILSHARHCRHFASLQPGEAGVVSFSHDGEHGGALQFRLGDDTLFLGQYMRASYSSLFGSDQFVVEFSGKTLNQFYAGMPQDFMGVPGRGTSRAMGLLHSALVRQARASANSEVEVILVPAKDVHIVEELDSLDSLQHRGRRPKRPKKSAMKMSLGGYRELQAIKERDPEFYKFLVEQDQQLLDFRDDEGEPSEAEGEGAEGHLVQSTKTTRFLTLARFRQIEGSAKASFSAFKAAANAYHLAVKSINQKEGEEGDEDQPERKKPRSANSVKKQKRYGLTIDSEETFSEILEWCLANFVELLEHHAEPEAKQRSPTPDPTHYSGWKRVKKMSQMFWDETLFLLTNAKSVEMQEAVLRTCSSARALCWLWAFPQLQKRYLKCCCSLWSSAPSKAQQSSTRLLGFLFLRNAAAMATLRKGLSLEAILRSVLRSFLNSANANFSWRACSSFRFMENCILELFGMDDQVAYRVGYVFIRQLALVLRNVLLQGAEKSKESKAKQPKAKAKAKGKKEKDRGKEKPKPKVKSKKDLEMLMGWQFVRAMFLWTRLVGLKPLKELAYPLCMVILGAVKSRLSLDNAPFALHGVRALNRIAEHLQQLVPVSSLLLRMLEMTEKSLENAERGEGPPDLDVVLRLHNTKQETLERVGCGICEAFVEHLGLCSRCVAFPELAAPVVLHLRRHSKHCRSEPLRKQLKALVAAIEESSQTVQRFREQLTEPPANGQLCALGAEATALAKQRQQLLQKRQDKEKTNVEAELSGAPPPKKRKREKQ</sequence>
<dbReference type="GO" id="GO:0030690">
    <property type="term" value="C:Noc1p-Noc2p complex"/>
    <property type="evidence" value="ECO:0007669"/>
    <property type="project" value="TreeGrafter"/>
</dbReference>
<dbReference type="Proteomes" id="UP001178507">
    <property type="component" value="Unassembled WGS sequence"/>
</dbReference>
<feature type="compositionally biased region" description="Basic residues" evidence="4">
    <location>
        <begin position="543"/>
        <end position="554"/>
    </location>
</feature>
<gene>
    <name evidence="5" type="ORF">EVOR1521_LOCUS3318</name>
</gene>
<evidence type="ECO:0000256" key="4">
    <source>
        <dbReference type="SAM" id="MobiDB-lite"/>
    </source>
</evidence>
<dbReference type="PANTHER" id="PTHR12687:SF4">
    <property type="entry name" value="NUCLEOLAR COMPLEX PROTEIN 2 HOMOLOG"/>
    <property type="match status" value="1"/>
</dbReference>
<comment type="subcellular location">
    <subcellularLocation>
        <location evidence="1">Nucleus</location>
    </subcellularLocation>
</comment>
<evidence type="ECO:0000313" key="5">
    <source>
        <dbReference type="EMBL" id="CAJ1373530.1"/>
    </source>
</evidence>
<proteinExistence type="inferred from homology"/>
<dbReference type="AlphaFoldDB" id="A0AA36MMH8"/>
<keyword evidence="3" id="KW-0539">Nucleus</keyword>
<organism evidence="5 6">
    <name type="scientific">Effrenium voratum</name>
    <dbReference type="NCBI Taxonomy" id="2562239"/>
    <lineage>
        <taxon>Eukaryota</taxon>
        <taxon>Sar</taxon>
        <taxon>Alveolata</taxon>
        <taxon>Dinophyceae</taxon>
        <taxon>Suessiales</taxon>
        <taxon>Symbiodiniaceae</taxon>
        <taxon>Effrenium</taxon>
    </lineage>
</organism>
<dbReference type="Pfam" id="PF03715">
    <property type="entry name" value="Noc2"/>
    <property type="match status" value="1"/>
</dbReference>
<name>A0AA36MMH8_9DINO</name>
<feature type="region of interest" description="Disordered" evidence="4">
    <location>
        <begin position="295"/>
        <end position="320"/>
    </location>
</feature>
<comment type="similarity">
    <text evidence="2">Belongs to the NOC2 family.</text>
</comment>